<evidence type="ECO:0000256" key="2">
    <source>
        <dbReference type="ARBA" id="ARBA00004972"/>
    </source>
</evidence>
<comment type="similarity">
    <text evidence="7">Belongs to the iron/ascorbate-dependent oxidoreductase family. GA20OX subfamily.</text>
</comment>
<dbReference type="Gene3D" id="2.60.120.330">
    <property type="entry name" value="B-lactam Antibiotic, Isopenicillin N Synthase, Chain"/>
    <property type="match status" value="1"/>
</dbReference>
<sequence length="372" mass="42501">MHILNPSMLFAPPNTKEKQCHDTSFLPCQVTNIPSEFIWPEHEKPCLTPPKLQVPPIDLKAFLSGDPKAISNACSQVNDACKKHGFFLVVNHGVDKKLLAQAHKLVDDFFCMQLCEKQKAQRKVGEHCGYANSFIGRFSSKLPWKETLSFRYSDDKSCRTVEDYFVNVMGEDFRQFGSVYQDYCEAMSNLSLGIMELLGMSLGVDKEYFRHFFEANDSVMRLNYYPPCKNPDLALGTGPHCDPTSLTILHQDQVEGLQVLVDGIWHSIVPKEDAFVVNIGDTFMALSNGIFKSCLHRAVVNDTIVRKSLAFFLCPNEEKIVTPPKELINKENPMIYPNFTWPSLLEFTQKHYRADERTLDAFSRWLQEKQLN</sequence>
<dbReference type="HOGENOM" id="CLU_010119_16_3_1"/>
<dbReference type="EMBL" id="CM001224">
    <property type="protein sequence ID" value="KEH19017.1"/>
    <property type="molecule type" value="Genomic_DNA"/>
</dbReference>
<evidence type="ECO:0000313" key="11">
    <source>
        <dbReference type="EMBL" id="KEH19017.1"/>
    </source>
</evidence>
<comment type="catalytic activity">
    <reaction evidence="8">
        <text>gibberellin A12 + 2 2-oxoglutarate + 3 O2 + H(+) = gibberellin A9 + 2 succinate + 3 CO2 + 2 H2O</text>
        <dbReference type="Rhea" id="RHEA:60772"/>
        <dbReference type="ChEBI" id="CHEBI:15377"/>
        <dbReference type="ChEBI" id="CHEBI:15378"/>
        <dbReference type="ChEBI" id="CHEBI:15379"/>
        <dbReference type="ChEBI" id="CHEBI:16526"/>
        <dbReference type="ChEBI" id="CHEBI:16810"/>
        <dbReference type="ChEBI" id="CHEBI:30031"/>
        <dbReference type="ChEBI" id="CHEBI:58627"/>
        <dbReference type="ChEBI" id="CHEBI:73255"/>
    </reaction>
    <physiologicalReaction direction="left-to-right" evidence="8">
        <dbReference type="Rhea" id="RHEA:60773"/>
    </physiologicalReaction>
</comment>
<keyword evidence="4 9" id="KW-0560">Oxidoreductase</keyword>
<dbReference type="GO" id="GO:0045544">
    <property type="term" value="F:gibberellin 20-oxidase activity"/>
    <property type="evidence" value="ECO:0000318"/>
    <property type="project" value="GO_Central"/>
</dbReference>
<dbReference type="EnsemblPlants" id="KEH19017">
    <property type="protein sequence ID" value="KEH19017"/>
    <property type="gene ID" value="MTR_8g033380"/>
</dbReference>
<dbReference type="InterPro" id="IPR044861">
    <property type="entry name" value="IPNS-like_FE2OG_OXY"/>
</dbReference>
<evidence type="ECO:0000256" key="6">
    <source>
        <dbReference type="ARBA" id="ARBA00037909"/>
    </source>
</evidence>
<reference evidence="12" key="4">
    <citation type="journal article" date="2018" name="Nat. Plants">
        <title>Whole-genome landscape of Medicago truncatula symbiotic genes.</title>
        <authorList>
            <person name="Pecrix Y."/>
            <person name="Gamas P."/>
            <person name="Carrere S."/>
        </authorList>
    </citation>
    <scope>NUCLEOTIDE SEQUENCE</scope>
    <source>
        <tissue evidence="12">Leaves</tissue>
    </source>
</reference>
<evidence type="ECO:0000313" key="12">
    <source>
        <dbReference type="EMBL" id="RHN40102.1"/>
    </source>
</evidence>
<dbReference type="GO" id="GO:0009826">
    <property type="term" value="P:unidimensional cell growth"/>
    <property type="evidence" value="ECO:0000318"/>
    <property type="project" value="GO_Central"/>
</dbReference>
<dbReference type="EMBL" id="PSQE01000008">
    <property type="protein sequence ID" value="RHN40102.1"/>
    <property type="molecule type" value="Genomic_DNA"/>
</dbReference>
<dbReference type="Gramene" id="rna46205">
    <property type="protein sequence ID" value="RHN40102.1"/>
    <property type="gene ID" value="gene46205"/>
</dbReference>
<dbReference type="PRINTS" id="PR00682">
    <property type="entry name" value="IPNSYNTHASE"/>
</dbReference>
<reference evidence="11 14" key="2">
    <citation type="journal article" date="2014" name="BMC Genomics">
        <title>An improved genome release (version Mt4.0) for the model legume Medicago truncatula.</title>
        <authorList>
            <person name="Tang H."/>
            <person name="Krishnakumar V."/>
            <person name="Bidwell S."/>
            <person name="Rosen B."/>
            <person name="Chan A."/>
            <person name="Zhou S."/>
            <person name="Gentzbittel L."/>
            <person name="Childs K.L."/>
            <person name="Yandell M."/>
            <person name="Gundlach H."/>
            <person name="Mayer K.F."/>
            <person name="Schwartz D.C."/>
            <person name="Town C.D."/>
        </authorList>
    </citation>
    <scope>GENOME REANNOTATION</scope>
    <source>
        <strain evidence="11">A17</strain>
        <strain evidence="13 14">cv. Jemalong A17</strain>
    </source>
</reference>
<evidence type="ECO:0000256" key="1">
    <source>
        <dbReference type="ARBA" id="ARBA00001961"/>
    </source>
</evidence>
<dbReference type="InterPro" id="IPR027443">
    <property type="entry name" value="IPNS-like_sf"/>
</dbReference>
<evidence type="ECO:0000256" key="3">
    <source>
        <dbReference type="ARBA" id="ARBA00022723"/>
    </source>
</evidence>
<dbReference type="Pfam" id="PF14226">
    <property type="entry name" value="DIOX_N"/>
    <property type="match status" value="1"/>
</dbReference>
<dbReference type="InterPro" id="IPR005123">
    <property type="entry name" value="Oxoglu/Fe-dep_dioxygenase_dom"/>
</dbReference>
<organism evidence="11 14">
    <name type="scientific">Medicago truncatula</name>
    <name type="common">Barrel medic</name>
    <name type="synonym">Medicago tribuloides</name>
    <dbReference type="NCBI Taxonomy" id="3880"/>
    <lineage>
        <taxon>Eukaryota</taxon>
        <taxon>Viridiplantae</taxon>
        <taxon>Streptophyta</taxon>
        <taxon>Embryophyta</taxon>
        <taxon>Tracheophyta</taxon>
        <taxon>Spermatophyta</taxon>
        <taxon>Magnoliopsida</taxon>
        <taxon>eudicotyledons</taxon>
        <taxon>Gunneridae</taxon>
        <taxon>Pentapetalae</taxon>
        <taxon>rosids</taxon>
        <taxon>fabids</taxon>
        <taxon>Fabales</taxon>
        <taxon>Fabaceae</taxon>
        <taxon>Papilionoideae</taxon>
        <taxon>50 kb inversion clade</taxon>
        <taxon>NPAAA clade</taxon>
        <taxon>Hologalegina</taxon>
        <taxon>IRL clade</taxon>
        <taxon>Trifolieae</taxon>
        <taxon>Medicago</taxon>
    </lineage>
</organism>
<dbReference type="InterPro" id="IPR026992">
    <property type="entry name" value="DIOX_N"/>
</dbReference>
<protein>
    <submittedName>
        <fullName evidence="11">Gibberellin 20-oxidase</fullName>
    </submittedName>
    <submittedName>
        <fullName evidence="12">Putative gibberellin-44 dioxygenase</fullName>
        <ecNumber evidence="12">1.14.11.12</ecNumber>
    </submittedName>
</protein>
<dbReference type="InterPro" id="IPR050231">
    <property type="entry name" value="Iron_ascorbate_oxido_reductase"/>
</dbReference>
<proteinExistence type="inferred from homology"/>
<evidence type="ECO:0000256" key="9">
    <source>
        <dbReference type="RuleBase" id="RU003682"/>
    </source>
</evidence>
<dbReference type="Proteomes" id="UP000002051">
    <property type="component" value="Chromosome 8"/>
</dbReference>
<keyword evidence="12" id="KW-0223">Dioxygenase</keyword>
<dbReference type="Pfam" id="PF03171">
    <property type="entry name" value="2OG-FeII_Oxy"/>
    <property type="match status" value="1"/>
</dbReference>
<evidence type="ECO:0000313" key="14">
    <source>
        <dbReference type="Proteomes" id="UP000002051"/>
    </source>
</evidence>
<evidence type="ECO:0000256" key="8">
    <source>
        <dbReference type="ARBA" id="ARBA00050508"/>
    </source>
</evidence>
<gene>
    <name evidence="13" type="primary">25500998</name>
    <name evidence="11" type="ordered locus">MTR_8g033380</name>
    <name evidence="12" type="ORF">MtrunA17_Chr8g0351101</name>
</gene>
<dbReference type="GO" id="GO:0046872">
    <property type="term" value="F:metal ion binding"/>
    <property type="evidence" value="ECO:0007669"/>
    <property type="project" value="UniProtKB-KW"/>
</dbReference>
<dbReference type="EC" id="1.14.11.12" evidence="12"/>
<dbReference type="Proteomes" id="UP000265566">
    <property type="component" value="Chromosome 8"/>
</dbReference>
<evidence type="ECO:0000256" key="5">
    <source>
        <dbReference type="ARBA" id="ARBA00023004"/>
    </source>
</evidence>
<dbReference type="GO" id="GO:0009416">
    <property type="term" value="P:response to light stimulus"/>
    <property type="evidence" value="ECO:0000318"/>
    <property type="project" value="GO_Central"/>
</dbReference>
<dbReference type="GO" id="GO:0009686">
    <property type="term" value="P:gibberellin biosynthetic process"/>
    <property type="evidence" value="ECO:0000318"/>
    <property type="project" value="GO_Central"/>
</dbReference>
<comment type="cofactor">
    <cofactor evidence="1">
        <name>L-ascorbate</name>
        <dbReference type="ChEBI" id="CHEBI:38290"/>
    </cofactor>
</comment>
<keyword evidence="3 9" id="KW-0479">Metal-binding</keyword>
<dbReference type="PANTHER" id="PTHR47990">
    <property type="entry name" value="2-OXOGLUTARATE (2OG) AND FE(II)-DEPENDENT OXYGENASE SUPERFAMILY PROTEIN-RELATED"/>
    <property type="match status" value="1"/>
</dbReference>
<dbReference type="KEGG" id="mtr:25500998"/>
<comment type="pathway">
    <text evidence="6">Plant hormone biosynthesis; gibberellin biosynthesis.</text>
</comment>
<dbReference type="FunFam" id="2.60.120.330:FF:000003">
    <property type="entry name" value="Gibberellin 20 oxidase 2"/>
    <property type="match status" value="1"/>
</dbReference>
<comment type="pathway">
    <text evidence="2">Hormone biosynthesis.</text>
</comment>
<dbReference type="AlphaFoldDB" id="A0A072TNN1"/>
<accession>A0A072TNN1</accession>
<dbReference type="SUPFAM" id="SSF51197">
    <property type="entry name" value="Clavaminate synthase-like"/>
    <property type="match status" value="1"/>
</dbReference>
<evidence type="ECO:0000256" key="7">
    <source>
        <dbReference type="ARBA" id="ARBA00043997"/>
    </source>
</evidence>
<dbReference type="GO" id="GO:0009908">
    <property type="term" value="P:flower development"/>
    <property type="evidence" value="ECO:0000318"/>
    <property type="project" value="GO_Central"/>
</dbReference>
<name>A0A072TNN1_MEDTR</name>
<evidence type="ECO:0000313" key="13">
    <source>
        <dbReference type="EnsemblPlants" id="KEH19017"/>
    </source>
</evidence>
<keyword evidence="5 9" id="KW-0408">Iron</keyword>
<feature type="domain" description="Fe2OG dioxygenase" evidence="10">
    <location>
        <begin position="215"/>
        <end position="315"/>
    </location>
</feature>
<dbReference type="STRING" id="3880.A0A072TNN1"/>
<evidence type="ECO:0000259" key="10">
    <source>
        <dbReference type="PROSITE" id="PS51471"/>
    </source>
</evidence>
<dbReference type="OrthoDB" id="288590at2759"/>
<reference evidence="13" key="3">
    <citation type="submission" date="2015-04" db="UniProtKB">
        <authorList>
            <consortium name="EnsemblPlants"/>
        </authorList>
    </citation>
    <scope>IDENTIFICATION</scope>
    <source>
        <strain evidence="13">cv. Jemalong A17</strain>
    </source>
</reference>
<evidence type="ECO:0000256" key="4">
    <source>
        <dbReference type="ARBA" id="ARBA00023002"/>
    </source>
</evidence>
<keyword evidence="14" id="KW-1185">Reference proteome</keyword>
<dbReference type="PROSITE" id="PS51471">
    <property type="entry name" value="FE2OG_OXY"/>
    <property type="match status" value="1"/>
</dbReference>
<reference evidence="11 14" key="1">
    <citation type="journal article" date="2011" name="Nature">
        <title>The Medicago genome provides insight into the evolution of rhizobial symbioses.</title>
        <authorList>
            <person name="Young N.D."/>
            <person name="Debelle F."/>
            <person name="Oldroyd G.E."/>
            <person name="Geurts R."/>
            <person name="Cannon S.B."/>
            <person name="Udvardi M.K."/>
            <person name="Benedito V.A."/>
            <person name="Mayer K.F."/>
            <person name="Gouzy J."/>
            <person name="Schoof H."/>
            <person name="Van de Peer Y."/>
            <person name="Proost S."/>
            <person name="Cook D.R."/>
            <person name="Meyers B.C."/>
            <person name="Spannagl M."/>
            <person name="Cheung F."/>
            <person name="De Mita S."/>
            <person name="Krishnakumar V."/>
            <person name="Gundlach H."/>
            <person name="Zhou S."/>
            <person name="Mudge J."/>
            <person name="Bharti A.K."/>
            <person name="Murray J.D."/>
            <person name="Naoumkina M.A."/>
            <person name="Rosen B."/>
            <person name="Silverstein K.A."/>
            <person name="Tang H."/>
            <person name="Rombauts S."/>
            <person name="Zhao P.X."/>
            <person name="Zhou P."/>
            <person name="Barbe V."/>
            <person name="Bardou P."/>
            <person name="Bechner M."/>
            <person name="Bellec A."/>
            <person name="Berger A."/>
            <person name="Berges H."/>
            <person name="Bidwell S."/>
            <person name="Bisseling T."/>
            <person name="Choisne N."/>
            <person name="Couloux A."/>
            <person name="Denny R."/>
            <person name="Deshpande S."/>
            <person name="Dai X."/>
            <person name="Doyle J.J."/>
            <person name="Dudez A.M."/>
            <person name="Farmer A.D."/>
            <person name="Fouteau S."/>
            <person name="Franken C."/>
            <person name="Gibelin C."/>
            <person name="Gish J."/>
            <person name="Goldstein S."/>
            <person name="Gonzalez A.J."/>
            <person name="Green P.J."/>
            <person name="Hallab A."/>
            <person name="Hartog M."/>
            <person name="Hua A."/>
            <person name="Humphray S.J."/>
            <person name="Jeong D.H."/>
            <person name="Jing Y."/>
            <person name="Jocker A."/>
            <person name="Kenton S.M."/>
            <person name="Kim D.J."/>
            <person name="Klee K."/>
            <person name="Lai H."/>
            <person name="Lang C."/>
            <person name="Lin S."/>
            <person name="Macmil S.L."/>
            <person name="Magdelenat G."/>
            <person name="Matthews L."/>
            <person name="McCorrison J."/>
            <person name="Monaghan E.L."/>
            <person name="Mun J.H."/>
            <person name="Najar F.Z."/>
            <person name="Nicholson C."/>
            <person name="Noirot C."/>
            <person name="O'Bleness M."/>
            <person name="Paule C.R."/>
            <person name="Poulain J."/>
            <person name="Prion F."/>
            <person name="Qin B."/>
            <person name="Qu C."/>
            <person name="Retzel E.F."/>
            <person name="Riddle C."/>
            <person name="Sallet E."/>
            <person name="Samain S."/>
            <person name="Samson N."/>
            <person name="Sanders I."/>
            <person name="Saurat O."/>
            <person name="Scarpelli C."/>
            <person name="Schiex T."/>
            <person name="Segurens B."/>
            <person name="Severin A.J."/>
            <person name="Sherrier D.J."/>
            <person name="Shi R."/>
            <person name="Sims S."/>
            <person name="Singer S.R."/>
            <person name="Sinharoy S."/>
            <person name="Sterck L."/>
            <person name="Viollet A."/>
            <person name="Wang B.B."/>
            <person name="Wang K."/>
            <person name="Wang M."/>
            <person name="Wang X."/>
            <person name="Warfsmann J."/>
            <person name="Weissenbach J."/>
            <person name="White D.D."/>
            <person name="White J.D."/>
            <person name="Wiley G.B."/>
            <person name="Wincker P."/>
            <person name="Xing Y."/>
            <person name="Yang L."/>
            <person name="Yao Z."/>
            <person name="Ying F."/>
            <person name="Zhai J."/>
            <person name="Zhou L."/>
            <person name="Zuber A."/>
            <person name="Denarie J."/>
            <person name="Dixon R.A."/>
            <person name="May G.D."/>
            <person name="Schwartz D.C."/>
            <person name="Rogers J."/>
            <person name="Quetier F."/>
            <person name="Town C.D."/>
            <person name="Roe B.A."/>
        </authorList>
    </citation>
    <scope>NUCLEOTIDE SEQUENCE [LARGE SCALE GENOMIC DNA]</scope>
    <source>
        <strain evidence="11">A17</strain>
        <strain evidence="13 14">cv. Jemalong A17</strain>
    </source>
</reference>